<evidence type="ECO:0000256" key="5">
    <source>
        <dbReference type="SAM" id="Phobius"/>
    </source>
</evidence>
<dbReference type="InterPro" id="IPR004031">
    <property type="entry name" value="PMP22/EMP/MP20/Claudin"/>
</dbReference>
<feature type="transmembrane region" description="Helical" evidence="5">
    <location>
        <begin position="80"/>
        <end position="99"/>
    </location>
</feature>
<evidence type="ECO:0000256" key="1">
    <source>
        <dbReference type="ARBA" id="ARBA00004141"/>
    </source>
</evidence>
<evidence type="ECO:0000313" key="7">
    <source>
        <dbReference type="Proteomes" id="UP001195483"/>
    </source>
</evidence>
<evidence type="ECO:0000256" key="2">
    <source>
        <dbReference type="ARBA" id="ARBA00022692"/>
    </source>
</evidence>
<feature type="transmembrane region" description="Helical" evidence="5">
    <location>
        <begin position="106"/>
        <end position="129"/>
    </location>
</feature>
<dbReference type="Pfam" id="PF00822">
    <property type="entry name" value="PMP22_Claudin"/>
    <property type="match status" value="1"/>
</dbReference>
<accession>A0AAE0TJQ7</accession>
<keyword evidence="2 5" id="KW-0812">Transmembrane</keyword>
<dbReference type="InterPro" id="IPR050579">
    <property type="entry name" value="PMP-22/EMP/MP20-like"/>
</dbReference>
<feature type="transmembrane region" description="Helical" evidence="5">
    <location>
        <begin position="12"/>
        <end position="33"/>
    </location>
</feature>
<comment type="subcellular location">
    <subcellularLocation>
        <location evidence="1">Membrane</location>
        <topology evidence="1">Multi-pass membrane protein</topology>
    </subcellularLocation>
</comment>
<dbReference type="AlphaFoldDB" id="A0AAE0TJQ7"/>
<name>A0AAE0TJQ7_9BIVA</name>
<dbReference type="InterPro" id="IPR017974">
    <property type="entry name" value="Claudin_CS"/>
</dbReference>
<dbReference type="PANTHER" id="PTHR10671:SF108">
    <property type="entry name" value="CLAUDIN FAMILY PROTEIN-RELATED"/>
    <property type="match status" value="1"/>
</dbReference>
<keyword evidence="7" id="KW-1185">Reference proteome</keyword>
<dbReference type="EMBL" id="JAEAOA010000869">
    <property type="protein sequence ID" value="KAK3611752.1"/>
    <property type="molecule type" value="Genomic_DNA"/>
</dbReference>
<feature type="transmembrane region" description="Helical" evidence="5">
    <location>
        <begin position="141"/>
        <end position="163"/>
    </location>
</feature>
<keyword evidence="4 5" id="KW-0472">Membrane</keyword>
<dbReference type="PROSITE" id="PS01346">
    <property type="entry name" value="CLAUDIN"/>
    <property type="match status" value="1"/>
</dbReference>
<protein>
    <submittedName>
        <fullName evidence="6">Uncharacterized protein</fullName>
    </submittedName>
</protein>
<evidence type="ECO:0000256" key="4">
    <source>
        <dbReference type="ARBA" id="ARBA00023136"/>
    </source>
</evidence>
<proteinExistence type="predicted"/>
<reference evidence="6" key="2">
    <citation type="journal article" date="2021" name="Genome Biol. Evol.">
        <title>Developing a high-quality reference genome for a parasitic bivalve with doubly uniparental inheritance (Bivalvia: Unionida).</title>
        <authorList>
            <person name="Smith C.H."/>
        </authorList>
    </citation>
    <scope>NUCLEOTIDE SEQUENCE</scope>
    <source>
        <strain evidence="6">CHS0354</strain>
        <tissue evidence="6">Mantle</tissue>
    </source>
</reference>
<reference evidence="6" key="1">
    <citation type="journal article" date="2021" name="Genome Biol. Evol.">
        <title>A High-Quality Reference Genome for a Parasitic Bivalve with Doubly Uniparental Inheritance (Bivalvia: Unionida).</title>
        <authorList>
            <person name="Smith C.H."/>
        </authorList>
    </citation>
    <scope>NUCLEOTIDE SEQUENCE</scope>
    <source>
        <strain evidence="6">CHS0354</strain>
    </source>
</reference>
<gene>
    <name evidence="6" type="ORF">CHS0354_014098</name>
</gene>
<comment type="caution">
    <text evidence="6">The sequence shown here is derived from an EMBL/GenBank/DDBJ whole genome shotgun (WGS) entry which is preliminary data.</text>
</comment>
<keyword evidence="3 5" id="KW-1133">Transmembrane helix</keyword>
<evidence type="ECO:0000313" key="6">
    <source>
        <dbReference type="EMBL" id="KAK3611752.1"/>
    </source>
</evidence>
<dbReference type="Proteomes" id="UP001195483">
    <property type="component" value="Unassembled WGS sequence"/>
</dbReference>
<evidence type="ECO:0000256" key="3">
    <source>
        <dbReference type="ARBA" id="ARBA00022989"/>
    </source>
</evidence>
<dbReference type="PANTHER" id="PTHR10671">
    <property type="entry name" value="EPITHELIAL MEMBRANE PROTEIN-RELATED"/>
    <property type="match status" value="1"/>
</dbReference>
<reference evidence="6" key="3">
    <citation type="submission" date="2023-05" db="EMBL/GenBank/DDBJ databases">
        <authorList>
            <person name="Smith C.H."/>
        </authorList>
    </citation>
    <scope>NUCLEOTIDE SEQUENCE</scope>
    <source>
        <strain evidence="6">CHS0354</strain>
        <tissue evidence="6">Mantle</tissue>
    </source>
</reference>
<sequence>MGFRDTSILCKIVLILLSLCFCFDLIGFAIPYWSSVDAYVMKTNVGLWDQCIETSGAKECAKISESTVEDWFRAVRAFSTLSWVFFLVALVLVIIFVFFKSDKKELYVAAICLSFVGAFCAMIAFAVFAGEMKLEEYNAGFAFTIVAFILELIAGVLGILDCLEVVGGK</sequence>
<organism evidence="6 7">
    <name type="scientific">Potamilus streckersoni</name>
    <dbReference type="NCBI Taxonomy" id="2493646"/>
    <lineage>
        <taxon>Eukaryota</taxon>
        <taxon>Metazoa</taxon>
        <taxon>Spiralia</taxon>
        <taxon>Lophotrochozoa</taxon>
        <taxon>Mollusca</taxon>
        <taxon>Bivalvia</taxon>
        <taxon>Autobranchia</taxon>
        <taxon>Heteroconchia</taxon>
        <taxon>Palaeoheterodonta</taxon>
        <taxon>Unionida</taxon>
        <taxon>Unionoidea</taxon>
        <taxon>Unionidae</taxon>
        <taxon>Ambleminae</taxon>
        <taxon>Lampsilini</taxon>
        <taxon>Potamilus</taxon>
    </lineage>
</organism>
<dbReference type="GO" id="GO:0005886">
    <property type="term" value="C:plasma membrane"/>
    <property type="evidence" value="ECO:0007669"/>
    <property type="project" value="TreeGrafter"/>
</dbReference>
<dbReference type="Gene3D" id="1.20.140.150">
    <property type="match status" value="1"/>
</dbReference>